<dbReference type="AlphaFoldDB" id="A0A3P1XW85"/>
<reference evidence="2 3" key="1">
    <citation type="submission" date="2018-11" db="EMBL/GenBank/DDBJ databases">
        <title>Genomes From Bacteria Associated with the Canine Oral Cavity: a Test Case for Automated Genome-Based Taxonomic Assignment.</title>
        <authorList>
            <person name="Coil D.A."/>
            <person name="Jospin G."/>
            <person name="Darling A.E."/>
            <person name="Wallis C."/>
            <person name="Davis I.J."/>
            <person name="Harris S."/>
            <person name="Eisen J.A."/>
            <person name="Holcombe L.J."/>
            <person name="O'Flynn C."/>
        </authorList>
    </citation>
    <scope>NUCLEOTIDE SEQUENCE [LARGE SCALE GENOMIC DNA]</scope>
    <source>
        <strain evidence="2 3">OH2617_COT-023</strain>
    </source>
</reference>
<organism evidence="2 3">
    <name type="scientific">Tannerella forsythia</name>
    <name type="common">Bacteroides forsythus</name>
    <dbReference type="NCBI Taxonomy" id="28112"/>
    <lineage>
        <taxon>Bacteria</taxon>
        <taxon>Pseudomonadati</taxon>
        <taxon>Bacteroidota</taxon>
        <taxon>Bacteroidia</taxon>
        <taxon>Bacteroidales</taxon>
        <taxon>Tannerellaceae</taxon>
        <taxon>Tannerella</taxon>
    </lineage>
</organism>
<gene>
    <name evidence="2" type="ORF">EII40_01655</name>
</gene>
<comment type="caution">
    <text evidence="2">The sequence shown here is derived from an EMBL/GenBank/DDBJ whole genome shotgun (WGS) entry which is preliminary data.</text>
</comment>
<sequence>MEAIRKSSFAQGAIPLSASNKTSLLPTIRQRMLERIEMRNATKDAMFFEAEIYQTGINECVDVPTEITEKMVTEKGRIKIKGKINGFAFQTTLMPVKNANHRLFVNQAMMRGGKTALEERAKFEIEQDTEHAVGILLLLIGPTGCKKDVIAPEVTVEKELQNEDSTSSGHSNSPEVTIIKNCPK</sequence>
<dbReference type="Gene3D" id="2.40.30.100">
    <property type="entry name" value="AF2212/PG0164-like"/>
    <property type="match status" value="1"/>
</dbReference>
<feature type="compositionally biased region" description="Polar residues" evidence="1">
    <location>
        <begin position="163"/>
        <end position="175"/>
    </location>
</feature>
<dbReference type="OrthoDB" id="166000at2"/>
<feature type="region of interest" description="Disordered" evidence="1">
    <location>
        <begin position="160"/>
        <end position="184"/>
    </location>
</feature>
<dbReference type="SUPFAM" id="SSF141694">
    <property type="entry name" value="AF2212/PG0164-like"/>
    <property type="match status" value="1"/>
</dbReference>
<dbReference type="Proteomes" id="UP000278609">
    <property type="component" value="Unassembled WGS sequence"/>
</dbReference>
<dbReference type="EMBL" id="RQYS01000005">
    <property type="protein sequence ID" value="RRD62781.1"/>
    <property type="molecule type" value="Genomic_DNA"/>
</dbReference>
<proteinExistence type="predicted"/>
<evidence type="ECO:0000256" key="1">
    <source>
        <dbReference type="SAM" id="MobiDB-lite"/>
    </source>
</evidence>
<dbReference type="Pfam" id="PF08922">
    <property type="entry name" value="DUF1905"/>
    <property type="match status" value="1"/>
</dbReference>
<evidence type="ECO:0000313" key="3">
    <source>
        <dbReference type="Proteomes" id="UP000278609"/>
    </source>
</evidence>
<accession>A0A3P1XW85</accession>
<dbReference type="InterPro" id="IPR015018">
    <property type="entry name" value="DUF1905"/>
</dbReference>
<dbReference type="InterPro" id="IPR037079">
    <property type="entry name" value="AF2212/PG0164-like_sf"/>
</dbReference>
<name>A0A3P1XW85_TANFO</name>
<evidence type="ECO:0000313" key="2">
    <source>
        <dbReference type="EMBL" id="RRD62781.1"/>
    </source>
</evidence>
<protein>
    <submittedName>
        <fullName evidence="2">DUF1905 domain-containing protein</fullName>
    </submittedName>
</protein>